<dbReference type="InParanoid" id="E2BIV5"/>
<evidence type="ECO:0000256" key="1">
    <source>
        <dbReference type="ARBA" id="ARBA00004123"/>
    </source>
</evidence>
<dbReference type="EMBL" id="GL448535">
    <property type="protein sequence ID" value="EFN84387.1"/>
    <property type="molecule type" value="Genomic_DNA"/>
</dbReference>
<reference evidence="10 11" key="1">
    <citation type="journal article" date="2010" name="Science">
        <title>Genomic comparison of the ants Camponotus floridanus and Harpegnathos saltator.</title>
        <authorList>
            <person name="Bonasio R."/>
            <person name="Zhang G."/>
            <person name="Ye C."/>
            <person name="Mutti N.S."/>
            <person name="Fang X."/>
            <person name="Qin N."/>
            <person name="Donahue G."/>
            <person name="Yang P."/>
            <person name="Li Q."/>
            <person name="Li C."/>
            <person name="Zhang P."/>
            <person name="Huang Z."/>
            <person name="Berger S.L."/>
            <person name="Reinberg D."/>
            <person name="Wang J."/>
            <person name="Liebig J."/>
        </authorList>
    </citation>
    <scope>NUCLEOTIDE SEQUENCE [LARGE SCALE GENOMIC DNA]</scope>
    <source>
        <strain evidence="10 11">R22 G/1</strain>
    </source>
</reference>
<keyword evidence="2" id="KW-0227">DNA damage</keyword>
<dbReference type="STRING" id="610380.E2BIV5"/>
<evidence type="ECO:0000313" key="11">
    <source>
        <dbReference type="Proteomes" id="UP000008237"/>
    </source>
</evidence>
<dbReference type="AlphaFoldDB" id="E2BIV5"/>
<proteinExistence type="inferred from homology"/>
<feature type="region of interest" description="Disordered" evidence="8">
    <location>
        <begin position="219"/>
        <end position="271"/>
    </location>
</feature>
<keyword evidence="4" id="KW-0234">DNA repair</keyword>
<feature type="compositionally biased region" description="Basic and acidic residues" evidence="8">
    <location>
        <begin position="235"/>
        <end position="259"/>
    </location>
</feature>
<evidence type="ECO:0000313" key="10">
    <source>
        <dbReference type="EMBL" id="EFN84387.1"/>
    </source>
</evidence>
<protein>
    <recommendedName>
        <fullName evidence="7">Non-homologous end-joining factor 1</fullName>
    </recommendedName>
</protein>
<evidence type="ECO:0000256" key="4">
    <source>
        <dbReference type="ARBA" id="ARBA00023204"/>
    </source>
</evidence>
<evidence type="ECO:0000256" key="5">
    <source>
        <dbReference type="ARBA" id="ARBA00023242"/>
    </source>
</evidence>
<dbReference type="Pfam" id="PF09302">
    <property type="entry name" value="XLF"/>
    <property type="match status" value="1"/>
</dbReference>
<dbReference type="Gene3D" id="2.170.210.10">
    <property type="entry name" value="DNA double-strand break repair and VJ recombination XRCC4, N-terminal"/>
    <property type="match status" value="1"/>
</dbReference>
<dbReference type="GO" id="GO:0032807">
    <property type="term" value="C:DNA ligase IV complex"/>
    <property type="evidence" value="ECO:0007669"/>
    <property type="project" value="TreeGrafter"/>
</dbReference>
<keyword evidence="5" id="KW-0539">Nucleus</keyword>
<dbReference type="CDD" id="cd22285">
    <property type="entry name" value="HD_XLF_N"/>
    <property type="match status" value="1"/>
</dbReference>
<sequence length="296" mass="33834">MVSNSCEQRVWRSLEIDDKAYVVCFTKENESWKVILTDLIEIWTENLTYKIILCKFETSNRLVDFSKVSNWKQLVMDMLNDIPKHVVETSISQIKLQKDWHFGKLKFSLDLVKGTPQQFWEYVMKPFCLSSMEIVHQHGILLDLVKKKDEEIAEYKAGGAVLLRKYIATEPFSKELFQVAVPVATNFTKIFQSMFNSSNITTLSRTQVKIEPEVSLNDASDDIPRINGSETASSSKDESVQKTKQDKSSKDEKSEENKCETNSTTGGSSILKLSSSSYSIQKSLKKKKKTLSDLIR</sequence>
<dbReference type="InterPro" id="IPR052287">
    <property type="entry name" value="NHEJ_factor"/>
</dbReference>
<dbReference type="InterPro" id="IPR038051">
    <property type="entry name" value="XRCC4-like_N_sf"/>
</dbReference>
<dbReference type="PANTHER" id="PTHR32235:SF1">
    <property type="entry name" value="NON-HOMOLOGOUS END-JOINING FACTOR 1"/>
    <property type="match status" value="1"/>
</dbReference>
<evidence type="ECO:0000256" key="2">
    <source>
        <dbReference type="ARBA" id="ARBA00022763"/>
    </source>
</evidence>
<dbReference type="Gene3D" id="1.10.287.450">
    <property type="entry name" value="Helix hairpin bin"/>
    <property type="match status" value="1"/>
</dbReference>
<dbReference type="InterPro" id="IPR015381">
    <property type="entry name" value="XLF-like_N"/>
</dbReference>
<feature type="domain" description="XLF-like N-terminal" evidence="9">
    <location>
        <begin position="11"/>
        <end position="111"/>
    </location>
</feature>
<organism evidence="11">
    <name type="scientific">Harpegnathos saltator</name>
    <name type="common">Jerdon's jumping ant</name>
    <dbReference type="NCBI Taxonomy" id="610380"/>
    <lineage>
        <taxon>Eukaryota</taxon>
        <taxon>Metazoa</taxon>
        <taxon>Ecdysozoa</taxon>
        <taxon>Arthropoda</taxon>
        <taxon>Hexapoda</taxon>
        <taxon>Insecta</taxon>
        <taxon>Pterygota</taxon>
        <taxon>Neoptera</taxon>
        <taxon>Endopterygota</taxon>
        <taxon>Hymenoptera</taxon>
        <taxon>Apocrita</taxon>
        <taxon>Aculeata</taxon>
        <taxon>Formicoidea</taxon>
        <taxon>Formicidae</taxon>
        <taxon>Ponerinae</taxon>
        <taxon>Ponerini</taxon>
        <taxon>Harpegnathos</taxon>
    </lineage>
</organism>
<comment type="subcellular location">
    <subcellularLocation>
        <location evidence="1">Nucleus</location>
    </subcellularLocation>
</comment>
<keyword evidence="3" id="KW-0238">DNA-binding</keyword>
<dbReference type="GO" id="GO:0006303">
    <property type="term" value="P:double-strand break repair via nonhomologous end joining"/>
    <property type="evidence" value="ECO:0007669"/>
    <property type="project" value="UniProtKB-ARBA"/>
</dbReference>
<accession>E2BIV5</accession>
<keyword evidence="11" id="KW-1185">Reference proteome</keyword>
<gene>
    <name evidence="10" type="ORF">EAI_13570</name>
</gene>
<evidence type="ECO:0000256" key="6">
    <source>
        <dbReference type="ARBA" id="ARBA00025747"/>
    </source>
</evidence>
<dbReference type="OrthoDB" id="2155935at2759"/>
<evidence type="ECO:0000256" key="8">
    <source>
        <dbReference type="SAM" id="MobiDB-lite"/>
    </source>
</evidence>
<name>E2BIV5_HARSA</name>
<evidence type="ECO:0000259" key="9">
    <source>
        <dbReference type="Pfam" id="PF09302"/>
    </source>
</evidence>
<dbReference type="Proteomes" id="UP000008237">
    <property type="component" value="Unassembled WGS sequence"/>
</dbReference>
<dbReference type="OMA" id="LIEIWTE"/>
<dbReference type="GO" id="GO:0045027">
    <property type="term" value="F:DNA end binding"/>
    <property type="evidence" value="ECO:0007669"/>
    <property type="project" value="TreeGrafter"/>
</dbReference>
<evidence type="ECO:0000256" key="3">
    <source>
        <dbReference type="ARBA" id="ARBA00023125"/>
    </source>
</evidence>
<comment type="similarity">
    <text evidence="6">Belongs to the XRCC4-XLF family. XLF subfamily.</text>
</comment>
<evidence type="ECO:0000256" key="7">
    <source>
        <dbReference type="ARBA" id="ARBA00044529"/>
    </source>
</evidence>
<dbReference type="PANTHER" id="PTHR32235">
    <property type="entry name" value="NON-HOMOLOGOUS END-JOINING FACTOR 1"/>
    <property type="match status" value="1"/>
</dbReference>